<proteinExistence type="predicted"/>
<organism evidence="1 2">
    <name type="scientific">Lysinibacillus sphaericus</name>
    <name type="common">Bacillus sphaericus</name>
    <dbReference type="NCBI Taxonomy" id="1421"/>
    <lineage>
        <taxon>Bacteria</taxon>
        <taxon>Bacillati</taxon>
        <taxon>Bacillota</taxon>
        <taxon>Bacilli</taxon>
        <taxon>Bacillales</taxon>
        <taxon>Bacillaceae</taxon>
        <taxon>Lysinibacillus</taxon>
    </lineage>
</organism>
<evidence type="ECO:0000313" key="1">
    <source>
        <dbReference type="EMBL" id="TQR27543.1"/>
    </source>
</evidence>
<sequence length="60" mass="6661">MYRKRSDMYGCLTPAEKWLKTAIISPPIEAGDTTDVSLTLHKTLVTAVSLTLHKTLAERS</sequence>
<name>A0A544U7Z0_LYSSH</name>
<dbReference type="AlphaFoldDB" id="A0A544U7Z0"/>
<reference evidence="1 2" key="1">
    <citation type="submission" date="2018-03" db="EMBL/GenBank/DDBJ databases">
        <title>Aerobic endospore-forming bacteria genome sequencing and assembly.</title>
        <authorList>
            <person name="Cavalcante D.A."/>
            <person name="Driks A."/>
            <person name="Putonti C."/>
            <person name="De-Souza M.T."/>
        </authorList>
    </citation>
    <scope>NUCLEOTIDE SEQUENCE [LARGE SCALE GENOMIC DNA]</scope>
    <source>
        <strain evidence="1 2">SDF0037</strain>
    </source>
</reference>
<evidence type="ECO:0000313" key="2">
    <source>
        <dbReference type="Proteomes" id="UP000317944"/>
    </source>
</evidence>
<dbReference type="EMBL" id="SADV01000035">
    <property type="protein sequence ID" value="TQR27543.1"/>
    <property type="molecule type" value="Genomic_DNA"/>
</dbReference>
<accession>A0A544U7Z0</accession>
<gene>
    <name evidence="1" type="ORF">C7Y47_23095</name>
</gene>
<comment type="caution">
    <text evidence="1">The sequence shown here is derived from an EMBL/GenBank/DDBJ whole genome shotgun (WGS) entry which is preliminary data.</text>
</comment>
<dbReference type="Proteomes" id="UP000317944">
    <property type="component" value="Unassembled WGS sequence"/>
</dbReference>
<protein>
    <submittedName>
        <fullName evidence="1">Uncharacterized protein</fullName>
    </submittedName>
</protein>